<dbReference type="PANTHER" id="PTHR30565">
    <property type="entry name" value="PROTEIN YCIF"/>
    <property type="match status" value="1"/>
</dbReference>
<sequence>MSVETMQELFIDELKDLYSAEKQITRALPKLAKAATSAELKQAFLSHLEETNGQVARLEQAFQILGKSPKGKTCVGMKGVLEEGSEVLEDTGKGVVRDAALISAAQRVEHYEMAGYGSAQAFAKLLGQSEIAKLLEATLAEEKAADKKLSGISKQVNAEAKRAG</sequence>
<dbReference type="EMBL" id="CP121194">
    <property type="protein sequence ID" value="XBH09926.1"/>
    <property type="molecule type" value="Genomic_DNA"/>
</dbReference>
<evidence type="ECO:0000313" key="2">
    <source>
        <dbReference type="EMBL" id="XBH13361.1"/>
    </source>
</evidence>
<dbReference type="InterPro" id="IPR047114">
    <property type="entry name" value="YciF"/>
</dbReference>
<evidence type="ECO:0000313" key="1">
    <source>
        <dbReference type="EMBL" id="XBH09926.1"/>
    </source>
</evidence>
<dbReference type="Pfam" id="PF05974">
    <property type="entry name" value="DUF892"/>
    <property type="match status" value="1"/>
</dbReference>
<dbReference type="EMBL" id="CP121195">
    <property type="protein sequence ID" value="XBH13361.1"/>
    <property type="molecule type" value="Genomic_DNA"/>
</dbReference>
<reference evidence="1" key="1">
    <citation type="submission" date="2023-03" db="EMBL/GenBank/DDBJ databases">
        <title>Edaphobacter sp.</title>
        <authorList>
            <person name="Huber K.J."/>
            <person name="Papendorf J."/>
            <person name="Pilke C."/>
            <person name="Bunk B."/>
            <person name="Sproeer C."/>
            <person name="Pester M."/>
        </authorList>
    </citation>
    <scope>NUCLEOTIDE SEQUENCE</scope>
    <source>
        <strain evidence="1">DSM 109919</strain>
        <strain evidence="2">DSM 109920</strain>
    </source>
</reference>
<dbReference type="SUPFAM" id="SSF47240">
    <property type="entry name" value="Ferritin-like"/>
    <property type="match status" value="1"/>
</dbReference>
<dbReference type="KEGG" id="epl:P4G45_15780"/>
<dbReference type="PANTHER" id="PTHR30565:SF9">
    <property type="entry name" value="PROTEIN YCIF"/>
    <property type="match status" value="1"/>
</dbReference>
<dbReference type="CDD" id="cd07909">
    <property type="entry name" value="YciF"/>
    <property type="match status" value="1"/>
</dbReference>
<dbReference type="InterPro" id="IPR009078">
    <property type="entry name" value="Ferritin-like_SF"/>
</dbReference>
<dbReference type="AlphaFoldDB" id="A0AAU7CXU3"/>
<gene>
    <name evidence="1" type="ORF">P4G45_15780</name>
    <name evidence="2" type="ORF">P8936_16990</name>
</gene>
<accession>A0AAU7D7L2</accession>
<dbReference type="RefSeq" id="WP_348267434.1">
    <property type="nucleotide sequence ID" value="NZ_CP121194.1"/>
</dbReference>
<dbReference type="Gene3D" id="1.20.1260.10">
    <property type="match status" value="1"/>
</dbReference>
<name>A0AAU7CXU3_9BACT</name>
<dbReference type="InterPro" id="IPR010287">
    <property type="entry name" value="DUF892_YciF-like"/>
</dbReference>
<protein>
    <submittedName>
        <fullName evidence="1">Ferritin-like domain-containing protein</fullName>
    </submittedName>
</protein>
<accession>A0AAU7CXU3</accession>
<dbReference type="InterPro" id="IPR012347">
    <property type="entry name" value="Ferritin-like"/>
</dbReference>
<proteinExistence type="predicted"/>
<organism evidence="1">
    <name type="scientific">Edaphobacter paludis</name>
    <dbReference type="NCBI Taxonomy" id="3035702"/>
    <lineage>
        <taxon>Bacteria</taxon>
        <taxon>Pseudomonadati</taxon>
        <taxon>Acidobacteriota</taxon>
        <taxon>Terriglobia</taxon>
        <taxon>Terriglobales</taxon>
        <taxon>Acidobacteriaceae</taxon>
        <taxon>Edaphobacter</taxon>
    </lineage>
</organism>